<reference evidence="2" key="1">
    <citation type="journal article" date="2017" name="Cell">
        <title>Insights into land plant evolution garnered from the Marchantia polymorpha genome.</title>
        <authorList>
            <person name="Bowman J.L."/>
            <person name="Kohchi T."/>
            <person name="Yamato K.T."/>
            <person name="Jenkins J."/>
            <person name="Shu S."/>
            <person name="Ishizaki K."/>
            <person name="Yamaoka S."/>
            <person name="Nishihama R."/>
            <person name="Nakamura Y."/>
            <person name="Berger F."/>
            <person name="Adam C."/>
            <person name="Aki S.S."/>
            <person name="Althoff F."/>
            <person name="Araki T."/>
            <person name="Arteaga-Vazquez M.A."/>
            <person name="Balasubrmanian S."/>
            <person name="Barry K."/>
            <person name="Bauer D."/>
            <person name="Boehm C.R."/>
            <person name="Briginshaw L."/>
            <person name="Caballero-Perez J."/>
            <person name="Catarino B."/>
            <person name="Chen F."/>
            <person name="Chiyoda S."/>
            <person name="Chovatia M."/>
            <person name="Davies K.M."/>
            <person name="Delmans M."/>
            <person name="Demura T."/>
            <person name="Dierschke T."/>
            <person name="Dolan L."/>
            <person name="Dorantes-Acosta A.E."/>
            <person name="Eklund D.M."/>
            <person name="Florent S.N."/>
            <person name="Flores-Sandoval E."/>
            <person name="Fujiyama A."/>
            <person name="Fukuzawa H."/>
            <person name="Galik B."/>
            <person name="Grimanelli D."/>
            <person name="Grimwood J."/>
            <person name="Grossniklaus U."/>
            <person name="Hamada T."/>
            <person name="Haseloff J."/>
            <person name="Hetherington A.J."/>
            <person name="Higo A."/>
            <person name="Hirakawa Y."/>
            <person name="Hundley H.N."/>
            <person name="Ikeda Y."/>
            <person name="Inoue K."/>
            <person name="Inoue S.I."/>
            <person name="Ishida S."/>
            <person name="Jia Q."/>
            <person name="Kakita M."/>
            <person name="Kanazawa T."/>
            <person name="Kawai Y."/>
            <person name="Kawashima T."/>
            <person name="Kennedy M."/>
            <person name="Kinose K."/>
            <person name="Kinoshita T."/>
            <person name="Kohara Y."/>
            <person name="Koide E."/>
            <person name="Komatsu K."/>
            <person name="Kopischke S."/>
            <person name="Kubo M."/>
            <person name="Kyozuka J."/>
            <person name="Lagercrantz U."/>
            <person name="Lin S.S."/>
            <person name="Lindquist E."/>
            <person name="Lipzen A.M."/>
            <person name="Lu C.W."/>
            <person name="De Luna E."/>
            <person name="Martienssen R.A."/>
            <person name="Minamino N."/>
            <person name="Mizutani M."/>
            <person name="Mizutani M."/>
            <person name="Mochizuki N."/>
            <person name="Monte I."/>
            <person name="Mosher R."/>
            <person name="Nagasaki H."/>
            <person name="Nakagami H."/>
            <person name="Naramoto S."/>
            <person name="Nishitani K."/>
            <person name="Ohtani M."/>
            <person name="Okamoto T."/>
            <person name="Okumura M."/>
            <person name="Phillips J."/>
            <person name="Pollak B."/>
            <person name="Reinders A."/>
            <person name="Rovekamp M."/>
            <person name="Sano R."/>
            <person name="Sawa S."/>
            <person name="Schmid M.W."/>
            <person name="Shirakawa M."/>
            <person name="Solano R."/>
            <person name="Spunde A."/>
            <person name="Suetsugu N."/>
            <person name="Sugano S."/>
            <person name="Sugiyama A."/>
            <person name="Sun R."/>
            <person name="Suzuki Y."/>
            <person name="Takenaka M."/>
            <person name="Takezawa D."/>
            <person name="Tomogane H."/>
            <person name="Tsuzuki M."/>
            <person name="Ueda T."/>
            <person name="Umeda M."/>
            <person name="Ward J.M."/>
            <person name="Watanabe Y."/>
            <person name="Yazaki K."/>
            <person name="Yokoyama R."/>
            <person name="Yoshitake Y."/>
            <person name="Yotsui I."/>
            <person name="Zachgo S."/>
            <person name="Schmutz J."/>
        </authorList>
    </citation>
    <scope>NUCLEOTIDE SEQUENCE [LARGE SCALE GENOMIC DNA]</scope>
    <source>
        <strain evidence="2">Tak-1</strain>
    </source>
</reference>
<evidence type="ECO:0000313" key="2">
    <source>
        <dbReference type="Proteomes" id="UP000244005"/>
    </source>
</evidence>
<dbReference type="AlphaFoldDB" id="A0A2R6XUH8"/>
<keyword evidence="2" id="KW-1185">Reference proteome</keyword>
<protein>
    <submittedName>
        <fullName evidence="1">Uncharacterized protein</fullName>
    </submittedName>
</protein>
<dbReference type="EMBL" id="KZ772674">
    <property type="protein sequence ID" value="PTQ49758.1"/>
    <property type="molecule type" value="Genomic_DNA"/>
</dbReference>
<accession>A0A2R6XUH8</accession>
<proteinExistence type="predicted"/>
<dbReference type="Proteomes" id="UP000244005">
    <property type="component" value="Unassembled WGS sequence"/>
</dbReference>
<dbReference type="Gramene" id="Mp1g26620.1">
    <property type="protein sequence ID" value="Mp1g26620.1.cds1"/>
    <property type="gene ID" value="Mp1g26620"/>
</dbReference>
<name>A0A2R6XUH8_MARPO</name>
<evidence type="ECO:0000313" key="1">
    <source>
        <dbReference type="EMBL" id="PTQ49758.1"/>
    </source>
</evidence>
<organism evidence="1 2">
    <name type="scientific">Marchantia polymorpha</name>
    <name type="common">Common liverwort</name>
    <name type="synonym">Marchantia aquatica</name>
    <dbReference type="NCBI Taxonomy" id="3197"/>
    <lineage>
        <taxon>Eukaryota</taxon>
        <taxon>Viridiplantae</taxon>
        <taxon>Streptophyta</taxon>
        <taxon>Embryophyta</taxon>
        <taxon>Marchantiophyta</taxon>
        <taxon>Marchantiopsida</taxon>
        <taxon>Marchantiidae</taxon>
        <taxon>Marchantiales</taxon>
        <taxon>Marchantiaceae</taxon>
        <taxon>Marchantia</taxon>
    </lineage>
</organism>
<gene>
    <name evidence="1" type="ORF">MARPO_0002s0216</name>
</gene>
<sequence>MVPLKHFYRGGSVQLSLSGASFILIVRDRESPPGSRMIRSDLFLQDISVVRHHSRVSGHLKYLPAM</sequence>